<dbReference type="Proteomes" id="UP000250028">
    <property type="component" value="Unassembled WGS sequence"/>
</dbReference>
<dbReference type="EC" id="4.1.1.112" evidence="10"/>
<dbReference type="RefSeq" id="WP_109684527.1">
    <property type="nucleotide sequence ID" value="NZ_QGDN01000001.1"/>
</dbReference>
<feature type="binding site" evidence="9">
    <location>
        <position position="99"/>
    </location>
    <ligand>
        <name>Mg(2+)</name>
        <dbReference type="ChEBI" id="CHEBI:18420"/>
    </ligand>
</feature>
<dbReference type="OrthoDB" id="943692at2"/>
<keyword evidence="6 10" id="KW-0456">Lyase</keyword>
<dbReference type="SUPFAM" id="SSF89562">
    <property type="entry name" value="RraA-like"/>
    <property type="match status" value="1"/>
</dbReference>
<dbReference type="GO" id="GO:0051252">
    <property type="term" value="P:regulation of RNA metabolic process"/>
    <property type="evidence" value="ECO:0007669"/>
    <property type="project" value="InterPro"/>
</dbReference>
<dbReference type="InterPro" id="IPR005493">
    <property type="entry name" value="RraA/RraA-like"/>
</dbReference>
<comment type="cofactor">
    <cofactor evidence="2 10">
        <name>a divalent metal cation</name>
        <dbReference type="ChEBI" id="CHEBI:60240"/>
    </cofactor>
</comment>
<dbReference type="PANTHER" id="PTHR33254">
    <property type="entry name" value="4-HYDROXY-4-METHYL-2-OXOGLUTARATE ALDOLASE 3-RELATED"/>
    <property type="match status" value="1"/>
</dbReference>
<evidence type="ECO:0000256" key="5">
    <source>
        <dbReference type="ARBA" id="ARBA00022723"/>
    </source>
</evidence>
<comment type="catalytic activity">
    <reaction evidence="1 10">
        <text>4-hydroxy-4-methyl-2-oxoglutarate = 2 pyruvate</text>
        <dbReference type="Rhea" id="RHEA:22748"/>
        <dbReference type="ChEBI" id="CHEBI:15361"/>
        <dbReference type="ChEBI" id="CHEBI:58276"/>
        <dbReference type="EC" id="4.1.3.17"/>
    </reaction>
</comment>
<evidence type="ECO:0000256" key="6">
    <source>
        <dbReference type="ARBA" id="ARBA00023239"/>
    </source>
</evidence>
<evidence type="ECO:0000256" key="4">
    <source>
        <dbReference type="ARBA" id="ARBA00011233"/>
    </source>
</evidence>
<dbReference type="GO" id="GO:0046872">
    <property type="term" value="F:metal ion binding"/>
    <property type="evidence" value="ECO:0007669"/>
    <property type="project" value="UniProtKB-KW"/>
</dbReference>
<keyword evidence="5 9" id="KW-0479">Metal-binding</keyword>
<name>A0A2Y8ZN87_9MICO</name>
<evidence type="ECO:0000256" key="9">
    <source>
        <dbReference type="PIRSR" id="PIRSR605493-1"/>
    </source>
</evidence>
<dbReference type="GO" id="GO:0047443">
    <property type="term" value="F:4-hydroxy-4-methyl-2-oxoglutarate aldolase activity"/>
    <property type="evidence" value="ECO:0007669"/>
    <property type="project" value="UniProtKB-EC"/>
</dbReference>
<gene>
    <name evidence="11" type="ORF">SAMN04489750_1188</name>
</gene>
<dbReference type="Gene3D" id="3.50.30.40">
    <property type="entry name" value="Ribonuclease E inhibitor RraA/RraA-like"/>
    <property type="match status" value="1"/>
</dbReference>
<comment type="subunit">
    <text evidence="4 10">Homotrimer.</text>
</comment>
<dbReference type="CDD" id="cd16841">
    <property type="entry name" value="RraA_family"/>
    <property type="match status" value="1"/>
</dbReference>
<dbReference type="PANTHER" id="PTHR33254:SF4">
    <property type="entry name" value="4-HYDROXY-4-METHYL-2-OXOGLUTARATE ALDOLASE 3-RELATED"/>
    <property type="match status" value="1"/>
</dbReference>
<dbReference type="EMBL" id="UESZ01000001">
    <property type="protein sequence ID" value="SSA33891.1"/>
    <property type="molecule type" value="Genomic_DNA"/>
</dbReference>
<reference evidence="12" key="1">
    <citation type="submission" date="2016-10" db="EMBL/GenBank/DDBJ databases">
        <authorList>
            <person name="Varghese N."/>
            <person name="Submissions S."/>
        </authorList>
    </citation>
    <scope>NUCLEOTIDE SEQUENCE [LARGE SCALE GENOMIC DNA]</scope>
    <source>
        <strain evidence="12">DSM 22951</strain>
    </source>
</reference>
<evidence type="ECO:0000256" key="3">
    <source>
        <dbReference type="ARBA" id="ARBA00008621"/>
    </source>
</evidence>
<feature type="binding site" evidence="9">
    <location>
        <position position="98"/>
    </location>
    <ligand>
        <name>substrate</name>
    </ligand>
</feature>
<dbReference type="Pfam" id="PF03737">
    <property type="entry name" value="RraA-like"/>
    <property type="match status" value="1"/>
</dbReference>
<feature type="binding site" evidence="9">
    <location>
        <begin position="76"/>
        <end position="79"/>
    </location>
    <ligand>
        <name>substrate</name>
    </ligand>
</feature>
<evidence type="ECO:0000256" key="1">
    <source>
        <dbReference type="ARBA" id="ARBA00001342"/>
    </source>
</evidence>
<comment type="cofactor">
    <cofactor evidence="9">
        <name>Mg(2+)</name>
        <dbReference type="ChEBI" id="CHEBI:18420"/>
    </cofactor>
</comment>
<dbReference type="InterPro" id="IPR010203">
    <property type="entry name" value="RraA"/>
</dbReference>
<dbReference type="InterPro" id="IPR036704">
    <property type="entry name" value="RraA/RraA-like_sf"/>
</dbReference>
<evidence type="ECO:0000313" key="12">
    <source>
        <dbReference type="Proteomes" id="UP000250028"/>
    </source>
</evidence>
<dbReference type="GO" id="GO:0008948">
    <property type="term" value="F:oxaloacetate decarboxylase activity"/>
    <property type="evidence" value="ECO:0007669"/>
    <property type="project" value="UniProtKB-EC"/>
</dbReference>
<comment type="similarity">
    <text evidence="3 10">Belongs to the class II aldolase/RraA-like family.</text>
</comment>
<organism evidence="11 12">
    <name type="scientific">Branchiibius hedensis</name>
    <dbReference type="NCBI Taxonomy" id="672460"/>
    <lineage>
        <taxon>Bacteria</taxon>
        <taxon>Bacillati</taxon>
        <taxon>Actinomycetota</taxon>
        <taxon>Actinomycetes</taxon>
        <taxon>Micrococcales</taxon>
        <taxon>Dermacoccaceae</taxon>
        <taxon>Branchiibius</taxon>
    </lineage>
</organism>
<dbReference type="NCBIfam" id="TIGR01935">
    <property type="entry name" value="NOT-MenG"/>
    <property type="match status" value="1"/>
</dbReference>
<accession>A0A2Y8ZN87</accession>
<sequence length="157" mass="16112">MTSEATADVYDRLGEALDSSSLPWRTYGGRSAFSGPATTVRCFRDNAIVKELLNTPGDGRVLVVDGGGSIESALCGDLIAKAAADNGWAGIVINGAVRDTEVLATLQVGVLALGSNPRRSAKDGAGEVDVPVTFGGATFTPGSTVWADRDGVLVERG</sequence>
<evidence type="ECO:0000256" key="8">
    <source>
        <dbReference type="ARBA" id="ARBA00047973"/>
    </source>
</evidence>
<protein>
    <recommendedName>
        <fullName evidence="10">4-hydroxy-4-methyl-2-oxoglutarate aldolase</fullName>
        <shortName evidence="10">HMG aldolase</shortName>
        <ecNumber evidence="10">4.1.1.112</ecNumber>
        <ecNumber evidence="10">4.1.3.17</ecNumber>
    </recommendedName>
    <alternativeName>
        <fullName evidence="10">Oxaloacetate decarboxylase</fullName>
    </alternativeName>
</protein>
<evidence type="ECO:0000256" key="10">
    <source>
        <dbReference type="RuleBase" id="RU004338"/>
    </source>
</evidence>
<dbReference type="AlphaFoldDB" id="A0A2Y8ZN87"/>
<evidence type="ECO:0000256" key="2">
    <source>
        <dbReference type="ARBA" id="ARBA00001968"/>
    </source>
</evidence>
<dbReference type="NCBIfam" id="NF006875">
    <property type="entry name" value="PRK09372.1"/>
    <property type="match status" value="1"/>
</dbReference>
<comment type="catalytic activity">
    <reaction evidence="8 10">
        <text>oxaloacetate + H(+) = pyruvate + CO2</text>
        <dbReference type="Rhea" id="RHEA:15641"/>
        <dbReference type="ChEBI" id="CHEBI:15361"/>
        <dbReference type="ChEBI" id="CHEBI:15378"/>
        <dbReference type="ChEBI" id="CHEBI:16452"/>
        <dbReference type="ChEBI" id="CHEBI:16526"/>
        <dbReference type="EC" id="4.1.1.112"/>
    </reaction>
</comment>
<keyword evidence="12" id="KW-1185">Reference proteome</keyword>
<evidence type="ECO:0000256" key="7">
    <source>
        <dbReference type="ARBA" id="ARBA00025046"/>
    </source>
</evidence>
<dbReference type="EC" id="4.1.3.17" evidence="10"/>
<proteinExistence type="inferred from homology"/>
<dbReference type="GO" id="GO:0008428">
    <property type="term" value="F:ribonuclease inhibitor activity"/>
    <property type="evidence" value="ECO:0007669"/>
    <property type="project" value="InterPro"/>
</dbReference>
<keyword evidence="9" id="KW-0460">Magnesium</keyword>
<comment type="function">
    <text evidence="7 10">Catalyzes the aldol cleavage of 4-hydroxy-4-methyl-2-oxoglutarate (HMG) into 2 molecules of pyruvate. Also contains a secondary oxaloacetate (OAA) decarboxylase activity due to the common pyruvate enolate transition state formed following C-C bond cleavage in the retro-aldol and decarboxylation reactions.</text>
</comment>
<evidence type="ECO:0000313" key="11">
    <source>
        <dbReference type="EMBL" id="SSA33891.1"/>
    </source>
</evidence>